<gene>
    <name evidence="2" type="ORF">PCOR1329_LOCUS6706</name>
</gene>
<evidence type="ECO:0000256" key="1">
    <source>
        <dbReference type="SAM" id="MobiDB-lite"/>
    </source>
</evidence>
<keyword evidence="3" id="KW-1185">Reference proteome</keyword>
<name>A0ABN9Q0L6_9DINO</name>
<evidence type="ECO:0000313" key="3">
    <source>
        <dbReference type="Proteomes" id="UP001189429"/>
    </source>
</evidence>
<feature type="compositionally biased region" description="Low complexity" evidence="1">
    <location>
        <begin position="70"/>
        <end position="80"/>
    </location>
</feature>
<feature type="region of interest" description="Disordered" evidence="1">
    <location>
        <begin position="1"/>
        <end position="113"/>
    </location>
</feature>
<comment type="caution">
    <text evidence="2">The sequence shown here is derived from an EMBL/GenBank/DDBJ whole genome shotgun (WGS) entry which is preliminary data.</text>
</comment>
<feature type="compositionally biased region" description="Low complexity" evidence="1">
    <location>
        <begin position="47"/>
        <end position="62"/>
    </location>
</feature>
<sequence length="204" mass="22103">RCGPLGRPRPAPLRRRPPAPAPRPWRLAACHAPRPRGGEAAPRRGTRAPAGRTARPVAGPGRSRAAPGTAARGGCSCRGSSCRRRALRPAPAGRPTWPERGRRTSGSADSRFSPWRPMTIRIRRLMKTPGPCRVSPCLANGLDHLEEHRLVVRVGTLGPSSCSERASAAIGGTGFVHDRTRVSQSDRGIRSRSLARRHRRITRS</sequence>
<proteinExistence type="predicted"/>
<dbReference type="EMBL" id="CAUYUJ010001796">
    <property type="protein sequence ID" value="CAK0797695.1"/>
    <property type="molecule type" value="Genomic_DNA"/>
</dbReference>
<feature type="region of interest" description="Disordered" evidence="1">
    <location>
        <begin position="181"/>
        <end position="204"/>
    </location>
</feature>
<organism evidence="2 3">
    <name type="scientific">Prorocentrum cordatum</name>
    <dbReference type="NCBI Taxonomy" id="2364126"/>
    <lineage>
        <taxon>Eukaryota</taxon>
        <taxon>Sar</taxon>
        <taxon>Alveolata</taxon>
        <taxon>Dinophyceae</taxon>
        <taxon>Prorocentrales</taxon>
        <taxon>Prorocentraceae</taxon>
        <taxon>Prorocentrum</taxon>
    </lineage>
</organism>
<feature type="compositionally biased region" description="Basic residues" evidence="1">
    <location>
        <begin position="193"/>
        <end position="204"/>
    </location>
</feature>
<evidence type="ECO:0000313" key="2">
    <source>
        <dbReference type="EMBL" id="CAK0797695.1"/>
    </source>
</evidence>
<dbReference type="Proteomes" id="UP001189429">
    <property type="component" value="Unassembled WGS sequence"/>
</dbReference>
<reference evidence="2" key="1">
    <citation type="submission" date="2023-10" db="EMBL/GenBank/DDBJ databases">
        <authorList>
            <person name="Chen Y."/>
            <person name="Shah S."/>
            <person name="Dougan E. K."/>
            <person name="Thang M."/>
            <person name="Chan C."/>
        </authorList>
    </citation>
    <scope>NUCLEOTIDE SEQUENCE [LARGE SCALE GENOMIC DNA]</scope>
</reference>
<accession>A0ABN9Q0L6</accession>
<protein>
    <submittedName>
        <fullName evidence="2">Uncharacterized protein</fullName>
    </submittedName>
</protein>
<feature type="non-terminal residue" evidence="2">
    <location>
        <position position="1"/>
    </location>
</feature>